<comment type="caution">
    <text evidence="2">The sequence shown here is derived from an EMBL/GenBank/DDBJ whole genome shotgun (WGS) entry which is preliminary data.</text>
</comment>
<keyword evidence="3" id="KW-1185">Reference proteome</keyword>
<dbReference type="EMBL" id="NBNE01016393">
    <property type="protein sequence ID" value="OWY93261.1"/>
    <property type="molecule type" value="Genomic_DNA"/>
</dbReference>
<evidence type="ECO:0000313" key="2">
    <source>
        <dbReference type="EMBL" id="OWY93261.1"/>
    </source>
</evidence>
<feature type="region of interest" description="Disordered" evidence="1">
    <location>
        <begin position="1"/>
        <end position="39"/>
    </location>
</feature>
<dbReference type="AlphaFoldDB" id="A0A225UK06"/>
<organism evidence="2 3">
    <name type="scientific">Phytophthora megakarya</name>
    <dbReference type="NCBI Taxonomy" id="4795"/>
    <lineage>
        <taxon>Eukaryota</taxon>
        <taxon>Sar</taxon>
        <taxon>Stramenopiles</taxon>
        <taxon>Oomycota</taxon>
        <taxon>Peronosporomycetes</taxon>
        <taxon>Peronosporales</taxon>
        <taxon>Peronosporaceae</taxon>
        <taxon>Phytophthora</taxon>
    </lineage>
</organism>
<evidence type="ECO:0000256" key="1">
    <source>
        <dbReference type="SAM" id="MobiDB-lite"/>
    </source>
</evidence>
<dbReference type="Proteomes" id="UP000198211">
    <property type="component" value="Unassembled WGS sequence"/>
</dbReference>
<reference evidence="3" key="1">
    <citation type="submission" date="2017-03" db="EMBL/GenBank/DDBJ databases">
        <title>Phytopthora megakarya and P. palmivora, two closely related causual agents of cacao black pod achieved similar genome size and gene model numbers by different mechanisms.</title>
        <authorList>
            <person name="Ali S."/>
            <person name="Shao J."/>
            <person name="Larry D.J."/>
            <person name="Kronmiller B."/>
            <person name="Shen D."/>
            <person name="Strem M.D."/>
            <person name="Melnick R.L."/>
            <person name="Guiltinan M.J."/>
            <person name="Tyler B.M."/>
            <person name="Meinhardt L.W."/>
            <person name="Bailey B.A."/>
        </authorList>
    </citation>
    <scope>NUCLEOTIDE SEQUENCE [LARGE SCALE GENOMIC DNA]</scope>
    <source>
        <strain evidence="3">zdho120</strain>
    </source>
</reference>
<feature type="region of interest" description="Disordered" evidence="1">
    <location>
        <begin position="61"/>
        <end position="84"/>
    </location>
</feature>
<accession>A0A225UK06</accession>
<evidence type="ECO:0000313" key="3">
    <source>
        <dbReference type="Proteomes" id="UP000198211"/>
    </source>
</evidence>
<sequence>MDEGVSIVDAPAQASVRGAGTVGPPTEDRVSDTSQPVIDVETLDETVTIKDEASAIQDVSVLDVSSPTSSVDSGSKEAQTNEDQTKAYVAGQPWWAAMIATLRHLKGRAISAALDEAWISDLQLIRSEPPPAQDVTPIVIPPSMLSPREYVAFIQTLLVEAGFRFP</sequence>
<proteinExistence type="predicted"/>
<gene>
    <name evidence="2" type="ORF">PHMEG_00037409</name>
</gene>
<feature type="compositionally biased region" description="Low complexity" evidence="1">
    <location>
        <begin position="61"/>
        <end position="73"/>
    </location>
</feature>
<protein>
    <submittedName>
        <fullName evidence="2">Uncharacterized protein</fullName>
    </submittedName>
</protein>
<name>A0A225UK06_9STRA</name>